<dbReference type="CDD" id="cd06170">
    <property type="entry name" value="LuxR_C_like"/>
    <property type="match status" value="1"/>
</dbReference>
<keyword evidence="1" id="KW-0805">Transcription regulation</keyword>
<keyword evidence="6" id="KW-1185">Reference proteome</keyword>
<feature type="domain" description="HTH luxR-type" evidence="4">
    <location>
        <begin position="317"/>
        <end position="382"/>
    </location>
</feature>
<sequence length="386" mass="45278">MQPSSIKEVSALLNFLYELPNDYTNYPDHVLELIDRYFPFHKLTFIPLNSSFATLNSSNPDTWFNEIRTRGLSEQLLEQYYTRAVDLDPFRARNLPAQLRFRPVIQVEEAFPEKNSRSARYHSFLRDANVPYQTILNLVYDKVRLGVISIYRSEEEGPLSRDEIWILEELSRFIAQHYMIAISQTSRHLAEELFNSCYQNVDFGAMILDNKRDVVQANDCAQKYCDIIYNALFRECDPLSDESASENLHTVQYVMTQFQERLVTDNEHITIPIDNALFEFRINSFISIDENFSKISLNYLLFIFQSSYISESEKLGYSRIRQKLTDREWEIAKLISQGLTNAKIAEQTFISLNTVKTHIQHIYEKLNVQNRVSLMQLLSEESKSQY</sequence>
<evidence type="ECO:0000259" key="4">
    <source>
        <dbReference type="PROSITE" id="PS50043"/>
    </source>
</evidence>
<dbReference type="InterPro" id="IPR016032">
    <property type="entry name" value="Sig_transdc_resp-reg_C-effctor"/>
</dbReference>
<evidence type="ECO:0000256" key="3">
    <source>
        <dbReference type="ARBA" id="ARBA00023163"/>
    </source>
</evidence>
<dbReference type="Pfam" id="PF00196">
    <property type="entry name" value="GerE"/>
    <property type="match status" value="1"/>
</dbReference>
<dbReference type="InterPro" id="IPR000792">
    <property type="entry name" value="Tscrpt_reg_LuxR_C"/>
</dbReference>
<evidence type="ECO:0000256" key="1">
    <source>
        <dbReference type="ARBA" id="ARBA00023015"/>
    </source>
</evidence>
<name>A0A6L5Y3M4_9FIRM</name>
<dbReference type="InterPro" id="IPR036388">
    <property type="entry name" value="WH-like_DNA-bd_sf"/>
</dbReference>
<dbReference type="Proteomes" id="UP000474676">
    <property type="component" value="Unassembled WGS sequence"/>
</dbReference>
<dbReference type="GO" id="GO:0006355">
    <property type="term" value="P:regulation of DNA-templated transcription"/>
    <property type="evidence" value="ECO:0007669"/>
    <property type="project" value="InterPro"/>
</dbReference>
<comment type="caution">
    <text evidence="5">The sequence shown here is derived from an EMBL/GenBank/DDBJ whole genome shotgun (WGS) entry which is preliminary data.</text>
</comment>
<dbReference type="GO" id="GO:0003677">
    <property type="term" value="F:DNA binding"/>
    <property type="evidence" value="ECO:0007669"/>
    <property type="project" value="UniProtKB-KW"/>
</dbReference>
<dbReference type="SMART" id="SM00421">
    <property type="entry name" value="HTH_LUXR"/>
    <property type="match status" value="1"/>
</dbReference>
<dbReference type="PRINTS" id="PR00038">
    <property type="entry name" value="HTHLUXR"/>
</dbReference>
<gene>
    <name evidence="5" type="ORF">FYJ64_03050</name>
</gene>
<protein>
    <recommendedName>
        <fullName evidence="4">HTH luxR-type domain-containing protein</fullName>
    </recommendedName>
</protein>
<dbReference type="SUPFAM" id="SSF46894">
    <property type="entry name" value="C-terminal effector domain of the bipartite response regulators"/>
    <property type="match status" value="1"/>
</dbReference>
<evidence type="ECO:0000313" key="5">
    <source>
        <dbReference type="EMBL" id="MST51309.1"/>
    </source>
</evidence>
<evidence type="ECO:0000313" key="6">
    <source>
        <dbReference type="Proteomes" id="UP000474676"/>
    </source>
</evidence>
<dbReference type="PROSITE" id="PS50043">
    <property type="entry name" value="HTH_LUXR_2"/>
    <property type="match status" value="1"/>
</dbReference>
<evidence type="ECO:0000256" key="2">
    <source>
        <dbReference type="ARBA" id="ARBA00023125"/>
    </source>
</evidence>
<dbReference type="Gene3D" id="1.10.10.10">
    <property type="entry name" value="Winged helix-like DNA-binding domain superfamily/Winged helix DNA-binding domain"/>
    <property type="match status" value="1"/>
</dbReference>
<dbReference type="EMBL" id="VUMZ01000002">
    <property type="protein sequence ID" value="MST51309.1"/>
    <property type="molecule type" value="Genomic_DNA"/>
</dbReference>
<dbReference type="AlphaFoldDB" id="A0A6L5Y3M4"/>
<reference evidence="5 6" key="1">
    <citation type="submission" date="2019-08" db="EMBL/GenBank/DDBJ databases">
        <title>In-depth cultivation of the pig gut microbiome towards novel bacterial diversity and tailored functional studies.</title>
        <authorList>
            <person name="Wylensek D."/>
            <person name="Hitch T.C.A."/>
            <person name="Clavel T."/>
        </authorList>
    </citation>
    <scope>NUCLEOTIDE SEQUENCE [LARGE SCALE GENOMIC DNA]</scope>
    <source>
        <strain evidence="5 6">WCA-MUC-591-APC-3H</strain>
    </source>
</reference>
<keyword evidence="2" id="KW-0238">DNA-binding</keyword>
<dbReference type="PANTHER" id="PTHR44688">
    <property type="entry name" value="DNA-BINDING TRANSCRIPTIONAL ACTIVATOR DEVR_DOSR"/>
    <property type="match status" value="1"/>
</dbReference>
<proteinExistence type="predicted"/>
<keyword evidence="3" id="KW-0804">Transcription</keyword>
<accession>A0A6L5Y3M4</accession>
<dbReference type="PROSITE" id="PS00622">
    <property type="entry name" value="HTH_LUXR_1"/>
    <property type="match status" value="1"/>
</dbReference>
<dbReference type="PANTHER" id="PTHR44688:SF16">
    <property type="entry name" value="DNA-BINDING TRANSCRIPTIONAL ACTIVATOR DEVR_DOSR"/>
    <property type="match status" value="1"/>
</dbReference>
<organism evidence="5 6">
    <name type="scientific">Hornefia butyriciproducens</name>
    <dbReference type="NCBI Taxonomy" id="2652293"/>
    <lineage>
        <taxon>Bacteria</taxon>
        <taxon>Bacillati</taxon>
        <taxon>Bacillota</taxon>
        <taxon>Clostridia</taxon>
        <taxon>Peptostreptococcales</taxon>
        <taxon>Anaerovoracaceae</taxon>
        <taxon>Hornefia</taxon>
    </lineage>
</organism>